<reference evidence="1" key="1">
    <citation type="submission" date="2014-12" db="EMBL/GenBank/DDBJ databases">
        <title>Insight into the proteome of Arion vulgaris.</title>
        <authorList>
            <person name="Aradska J."/>
            <person name="Bulat T."/>
            <person name="Smidak R."/>
            <person name="Sarate P."/>
            <person name="Gangsoo J."/>
            <person name="Sialana F."/>
            <person name="Bilban M."/>
            <person name="Lubec G."/>
        </authorList>
    </citation>
    <scope>NUCLEOTIDE SEQUENCE</scope>
    <source>
        <tissue evidence="1">Skin</tissue>
    </source>
</reference>
<gene>
    <name evidence="1" type="primary">ORF60113</name>
</gene>
<dbReference type="EMBL" id="HACG01019906">
    <property type="protein sequence ID" value="CEK66771.1"/>
    <property type="molecule type" value="Transcribed_RNA"/>
</dbReference>
<proteinExistence type="predicted"/>
<organism evidence="1">
    <name type="scientific">Arion vulgaris</name>
    <dbReference type="NCBI Taxonomy" id="1028688"/>
    <lineage>
        <taxon>Eukaryota</taxon>
        <taxon>Metazoa</taxon>
        <taxon>Spiralia</taxon>
        <taxon>Lophotrochozoa</taxon>
        <taxon>Mollusca</taxon>
        <taxon>Gastropoda</taxon>
        <taxon>Heterobranchia</taxon>
        <taxon>Euthyneura</taxon>
        <taxon>Panpulmonata</taxon>
        <taxon>Eupulmonata</taxon>
        <taxon>Stylommatophora</taxon>
        <taxon>Helicina</taxon>
        <taxon>Arionoidea</taxon>
        <taxon>Arionidae</taxon>
        <taxon>Arion</taxon>
    </lineage>
</organism>
<name>A0A0B6ZFY9_9EUPU</name>
<accession>A0A0B6ZFY9</accession>
<evidence type="ECO:0000313" key="1">
    <source>
        <dbReference type="EMBL" id="CEK66771.1"/>
    </source>
</evidence>
<protein>
    <submittedName>
        <fullName evidence="1">Uncharacterized protein</fullName>
    </submittedName>
</protein>
<sequence>MAKSHFPLSVKRPVKNWNGLVSLPSSVSKSFVIHHLTHCEGKRSVFSRAAW</sequence>
<dbReference type="AlphaFoldDB" id="A0A0B6ZFY9"/>